<reference evidence="1" key="2">
    <citation type="submission" date="2023-06" db="EMBL/GenBank/DDBJ databases">
        <authorList>
            <person name="Swenson N.G."/>
            <person name="Wegrzyn J.L."/>
            <person name="Mcevoy S.L."/>
        </authorList>
    </citation>
    <scope>NUCLEOTIDE SEQUENCE</scope>
    <source>
        <strain evidence="1">NS2018</strain>
        <tissue evidence="1">Leaf</tissue>
    </source>
</reference>
<evidence type="ECO:0000313" key="1">
    <source>
        <dbReference type="EMBL" id="KAK0603627.1"/>
    </source>
</evidence>
<evidence type="ECO:0000313" key="2">
    <source>
        <dbReference type="Proteomes" id="UP001168877"/>
    </source>
</evidence>
<reference evidence="1" key="1">
    <citation type="journal article" date="2022" name="Plant J.">
        <title>Strategies of tolerance reflected in two North American maple genomes.</title>
        <authorList>
            <person name="McEvoy S.L."/>
            <person name="Sezen U.U."/>
            <person name="Trouern-Trend A."/>
            <person name="McMahon S.M."/>
            <person name="Schaberg P.G."/>
            <person name="Yang J."/>
            <person name="Wegrzyn J.L."/>
            <person name="Swenson N.G."/>
        </authorList>
    </citation>
    <scope>NUCLEOTIDE SEQUENCE</scope>
    <source>
        <strain evidence="1">NS2018</strain>
    </source>
</reference>
<name>A0AA39W4X0_ACESA</name>
<comment type="caution">
    <text evidence="1">The sequence shown here is derived from an EMBL/GenBank/DDBJ whole genome shotgun (WGS) entry which is preliminary data.</text>
</comment>
<dbReference type="Proteomes" id="UP001168877">
    <property type="component" value="Unassembled WGS sequence"/>
</dbReference>
<accession>A0AA39W4X0</accession>
<sequence length="75" mass="8276">MASPKTIESELIRDTTDTASTSTENNFLNSLHKFTLYLQKQTHALTDPALSSLPRTFSYGAFDRIGVINNKLGVS</sequence>
<gene>
    <name evidence="1" type="ORF">LWI29_006915</name>
</gene>
<dbReference type="EMBL" id="JAUESC010000002">
    <property type="protein sequence ID" value="KAK0603627.1"/>
    <property type="molecule type" value="Genomic_DNA"/>
</dbReference>
<organism evidence="1 2">
    <name type="scientific">Acer saccharum</name>
    <name type="common">Sugar maple</name>
    <dbReference type="NCBI Taxonomy" id="4024"/>
    <lineage>
        <taxon>Eukaryota</taxon>
        <taxon>Viridiplantae</taxon>
        <taxon>Streptophyta</taxon>
        <taxon>Embryophyta</taxon>
        <taxon>Tracheophyta</taxon>
        <taxon>Spermatophyta</taxon>
        <taxon>Magnoliopsida</taxon>
        <taxon>eudicotyledons</taxon>
        <taxon>Gunneridae</taxon>
        <taxon>Pentapetalae</taxon>
        <taxon>rosids</taxon>
        <taxon>malvids</taxon>
        <taxon>Sapindales</taxon>
        <taxon>Sapindaceae</taxon>
        <taxon>Hippocastanoideae</taxon>
        <taxon>Acereae</taxon>
        <taxon>Acer</taxon>
    </lineage>
</organism>
<keyword evidence="2" id="KW-1185">Reference proteome</keyword>
<proteinExistence type="predicted"/>
<dbReference type="AlphaFoldDB" id="A0AA39W4X0"/>
<protein>
    <submittedName>
        <fullName evidence="1">Uncharacterized protein</fullName>
    </submittedName>
</protein>